<evidence type="ECO:0000313" key="21">
    <source>
        <dbReference type="RefSeq" id="XP_014673772.1"/>
    </source>
</evidence>
<keyword evidence="17" id="KW-0576">Peroxisome</keyword>
<evidence type="ECO:0000256" key="10">
    <source>
        <dbReference type="ARBA" id="ARBA00022723"/>
    </source>
</evidence>
<keyword evidence="16" id="KW-0472">Membrane</keyword>
<dbReference type="RefSeq" id="XP_014673774.1">
    <property type="nucleotide sequence ID" value="XM_014818288.1"/>
</dbReference>
<evidence type="ECO:0000256" key="6">
    <source>
        <dbReference type="ARBA" id="ARBA00022448"/>
    </source>
</evidence>
<gene>
    <name evidence="21 22 23" type="primary">LOC106814030</name>
</gene>
<keyword evidence="8" id="KW-0808">Transferase</keyword>
<evidence type="ECO:0000256" key="7">
    <source>
        <dbReference type="ARBA" id="ARBA00022593"/>
    </source>
</evidence>
<dbReference type="PROSITE" id="PS50089">
    <property type="entry name" value="ZF_RING_2"/>
    <property type="match status" value="1"/>
</dbReference>
<dbReference type="RefSeq" id="XP_014673773.1">
    <property type="nucleotide sequence ID" value="XM_014818287.1"/>
</dbReference>
<dbReference type="PANTHER" id="PTHR23350">
    <property type="entry name" value="PEROXISOME ASSEMBLY PROTEIN 10"/>
    <property type="match status" value="1"/>
</dbReference>
<evidence type="ECO:0000256" key="9">
    <source>
        <dbReference type="ARBA" id="ARBA00022692"/>
    </source>
</evidence>
<comment type="similarity">
    <text evidence="4">Belongs to the pex2/pex10/pex12 family.</text>
</comment>
<sequence length="297" mass="34133">MPLENAGPSGIVRAVQKDEDYLSYVNESVNFLVQMLAGPQSWLRWRKEIEVLAGAGYFICTTISGYQTLGEEYVNILQVDPSRIAVPSLTRRVIMVFLHVATPYIIHKLLLRLQNILKQPTNTLGIPAETRRLLLGYIPIIRRAVELLQRWHLAWFYVRGMYYQLAKRFTGVTYLSVRSELWRDSARHSYRMLGMLSLTQLLSTLAYSAYSNRNNVTEFFAGDLQENTTPAKSSAASLEPRSKCSLCLDVRRDTTATSCGHLFCWRCIFEWAANKAECPLCREKFHQSRLLYLQNYG</sequence>
<dbReference type="InterPro" id="IPR006845">
    <property type="entry name" value="Pex_N"/>
</dbReference>
<keyword evidence="15" id="KW-1133">Transmembrane helix</keyword>
<dbReference type="SMART" id="SM00184">
    <property type="entry name" value="RING"/>
    <property type="match status" value="1"/>
</dbReference>
<evidence type="ECO:0000256" key="11">
    <source>
        <dbReference type="ARBA" id="ARBA00022771"/>
    </source>
</evidence>
<evidence type="ECO:0000256" key="8">
    <source>
        <dbReference type="ARBA" id="ARBA00022679"/>
    </source>
</evidence>
<dbReference type="InterPro" id="IPR013083">
    <property type="entry name" value="Znf_RING/FYVE/PHD"/>
</dbReference>
<evidence type="ECO:0000313" key="20">
    <source>
        <dbReference type="Proteomes" id="UP000695022"/>
    </source>
</evidence>
<evidence type="ECO:0000313" key="22">
    <source>
        <dbReference type="RefSeq" id="XP_014673773.1"/>
    </source>
</evidence>
<reference evidence="21 22" key="1">
    <citation type="submission" date="2025-05" db="UniProtKB">
        <authorList>
            <consortium name="RefSeq"/>
        </authorList>
    </citation>
    <scope>IDENTIFICATION</scope>
</reference>
<evidence type="ECO:0000256" key="15">
    <source>
        <dbReference type="ARBA" id="ARBA00022989"/>
    </source>
</evidence>
<dbReference type="EC" id="2.3.2.27" evidence="5"/>
<dbReference type="Proteomes" id="UP000695022">
    <property type="component" value="Unplaced"/>
</dbReference>
<dbReference type="InterPro" id="IPR025654">
    <property type="entry name" value="PEX2/10"/>
</dbReference>
<feature type="domain" description="RING-type" evidence="19">
    <location>
        <begin position="244"/>
        <end position="282"/>
    </location>
</feature>
<evidence type="ECO:0000256" key="1">
    <source>
        <dbReference type="ARBA" id="ARBA00000900"/>
    </source>
</evidence>
<dbReference type="PROSITE" id="PS00518">
    <property type="entry name" value="ZF_RING_1"/>
    <property type="match status" value="1"/>
</dbReference>
<protein>
    <recommendedName>
        <fullName evidence="5">RING-type E3 ubiquitin transferase</fullName>
        <ecNumber evidence="5">2.3.2.27</ecNumber>
    </recommendedName>
</protein>
<evidence type="ECO:0000313" key="23">
    <source>
        <dbReference type="RefSeq" id="XP_014673774.1"/>
    </source>
</evidence>
<accession>A0ABM1ENK3</accession>
<dbReference type="PANTHER" id="PTHR23350:SF0">
    <property type="entry name" value="PEROXISOME BIOGENESIS FACTOR 10"/>
    <property type="match status" value="1"/>
</dbReference>
<evidence type="ECO:0000256" key="12">
    <source>
        <dbReference type="ARBA" id="ARBA00022786"/>
    </source>
</evidence>
<keyword evidence="10" id="KW-0479">Metal-binding</keyword>
<evidence type="ECO:0000259" key="19">
    <source>
        <dbReference type="PROSITE" id="PS50089"/>
    </source>
</evidence>
<dbReference type="SUPFAM" id="SSF57850">
    <property type="entry name" value="RING/U-box"/>
    <property type="match status" value="1"/>
</dbReference>
<evidence type="ECO:0000256" key="17">
    <source>
        <dbReference type="ARBA" id="ARBA00023140"/>
    </source>
</evidence>
<evidence type="ECO:0000256" key="13">
    <source>
        <dbReference type="ARBA" id="ARBA00022833"/>
    </source>
</evidence>
<keyword evidence="9" id="KW-0812">Transmembrane</keyword>
<evidence type="ECO:0000256" key="14">
    <source>
        <dbReference type="ARBA" id="ARBA00022927"/>
    </source>
</evidence>
<evidence type="ECO:0000256" key="4">
    <source>
        <dbReference type="ARBA" id="ARBA00008704"/>
    </source>
</evidence>
<dbReference type="InterPro" id="IPR001841">
    <property type="entry name" value="Znf_RING"/>
</dbReference>
<dbReference type="RefSeq" id="XP_014673772.1">
    <property type="nucleotide sequence ID" value="XM_014818286.1"/>
</dbReference>
<comment type="pathway">
    <text evidence="3">Protein modification; protein ubiquitination.</text>
</comment>
<keyword evidence="12" id="KW-0833">Ubl conjugation pathway</keyword>
<keyword evidence="7" id="KW-0962">Peroxisome biogenesis</keyword>
<keyword evidence="6" id="KW-0813">Transport</keyword>
<comment type="subcellular location">
    <subcellularLocation>
        <location evidence="2">Peroxisome membrane</location>
        <topology evidence="2">Multi-pass membrane protein</topology>
    </subcellularLocation>
</comment>
<evidence type="ECO:0000256" key="18">
    <source>
        <dbReference type="PROSITE-ProRule" id="PRU00175"/>
    </source>
</evidence>
<name>A0ABM1ENK3_PRICU</name>
<dbReference type="Gene3D" id="3.30.40.10">
    <property type="entry name" value="Zinc/RING finger domain, C3HC4 (zinc finger)"/>
    <property type="match status" value="1"/>
</dbReference>
<evidence type="ECO:0000256" key="16">
    <source>
        <dbReference type="ARBA" id="ARBA00023136"/>
    </source>
</evidence>
<dbReference type="Pfam" id="PF13920">
    <property type="entry name" value="zf-C3HC4_3"/>
    <property type="match status" value="1"/>
</dbReference>
<dbReference type="Pfam" id="PF04757">
    <property type="entry name" value="Pex2_Pex12"/>
    <property type="match status" value="1"/>
</dbReference>
<evidence type="ECO:0000256" key="2">
    <source>
        <dbReference type="ARBA" id="ARBA00004585"/>
    </source>
</evidence>
<organism evidence="20 23">
    <name type="scientific">Priapulus caudatus</name>
    <name type="common">Priapulid worm</name>
    <dbReference type="NCBI Taxonomy" id="37621"/>
    <lineage>
        <taxon>Eukaryota</taxon>
        <taxon>Metazoa</taxon>
        <taxon>Ecdysozoa</taxon>
        <taxon>Scalidophora</taxon>
        <taxon>Priapulida</taxon>
        <taxon>Priapulimorpha</taxon>
        <taxon>Priapulimorphida</taxon>
        <taxon>Priapulidae</taxon>
        <taxon>Priapulus</taxon>
    </lineage>
</organism>
<evidence type="ECO:0000256" key="3">
    <source>
        <dbReference type="ARBA" id="ARBA00004906"/>
    </source>
</evidence>
<dbReference type="InterPro" id="IPR017907">
    <property type="entry name" value="Znf_RING_CS"/>
</dbReference>
<keyword evidence="14" id="KW-0653">Protein transport</keyword>
<dbReference type="CDD" id="cd16527">
    <property type="entry name" value="RING-HC_PEX10"/>
    <property type="match status" value="1"/>
</dbReference>
<dbReference type="GeneID" id="106814030"/>
<keyword evidence="20" id="KW-1185">Reference proteome</keyword>
<keyword evidence="13" id="KW-0862">Zinc</keyword>
<keyword evidence="11 18" id="KW-0863">Zinc-finger</keyword>
<evidence type="ECO:0000256" key="5">
    <source>
        <dbReference type="ARBA" id="ARBA00012483"/>
    </source>
</evidence>
<proteinExistence type="inferred from homology"/>
<comment type="catalytic activity">
    <reaction evidence="1">
        <text>S-ubiquitinyl-[E2 ubiquitin-conjugating enzyme]-L-cysteine + [acceptor protein]-L-lysine = [E2 ubiquitin-conjugating enzyme]-L-cysteine + N(6)-ubiquitinyl-[acceptor protein]-L-lysine.</text>
        <dbReference type="EC" id="2.3.2.27"/>
    </reaction>
</comment>